<keyword evidence="1" id="KW-0472">Membrane</keyword>
<keyword evidence="3" id="KW-1185">Reference proteome</keyword>
<reference evidence="2" key="1">
    <citation type="submission" date="2023-03" db="EMBL/GenBank/DDBJ databases">
        <title>Massive genome expansion in bonnet fungi (Mycena s.s.) driven by repeated elements and novel gene families across ecological guilds.</title>
        <authorList>
            <consortium name="Lawrence Berkeley National Laboratory"/>
            <person name="Harder C.B."/>
            <person name="Miyauchi S."/>
            <person name="Viragh M."/>
            <person name="Kuo A."/>
            <person name="Thoen E."/>
            <person name="Andreopoulos B."/>
            <person name="Lu D."/>
            <person name="Skrede I."/>
            <person name="Drula E."/>
            <person name="Henrissat B."/>
            <person name="Morin E."/>
            <person name="Kohler A."/>
            <person name="Barry K."/>
            <person name="LaButti K."/>
            <person name="Morin E."/>
            <person name="Salamov A."/>
            <person name="Lipzen A."/>
            <person name="Mereny Z."/>
            <person name="Hegedus B."/>
            <person name="Baldrian P."/>
            <person name="Stursova M."/>
            <person name="Weitz H."/>
            <person name="Taylor A."/>
            <person name="Grigoriev I.V."/>
            <person name="Nagy L.G."/>
            <person name="Martin F."/>
            <person name="Kauserud H."/>
        </authorList>
    </citation>
    <scope>NUCLEOTIDE SEQUENCE</scope>
    <source>
        <strain evidence="2">9144</strain>
    </source>
</reference>
<evidence type="ECO:0000313" key="3">
    <source>
        <dbReference type="Proteomes" id="UP001219525"/>
    </source>
</evidence>
<dbReference type="AlphaFoldDB" id="A0AAD6VGE3"/>
<proteinExistence type="predicted"/>
<protein>
    <submittedName>
        <fullName evidence="2">Uncharacterized protein</fullName>
    </submittedName>
</protein>
<feature type="transmembrane region" description="Helical" evidence="1">
    <location>
        <begin position="125"/>
        <end position="143"/>
    </location>
</feature>
<gene>
    <name evidence="2" type="ORF">GGX14DRAFT_393825</name>
</gene>
<evidence type="ECO:0000256" key="1">
    <source>
        <dbReference type="SAM" id="Phobius"/>
    </source>
</evidence>
<keyword evidence="1" id="KW-1133">Transmembrane helix</keyword>
<evidence type="ECO:0000313" key="2">
    <source>
        <dbReference type="EMBL" id="KAJ7212234.1"/>
    </source>
</evidence>
<feature type="transmembrane region" description="Helical" evidence="1">
    <location>
        <begin position="95"/>
        <end position="113"/>
    </location>
</feature>
<name>A0AAD6VGE3_9AGAR</name>
<organism evidence="2 3">
    <name type="scientific">Mycena pura</name>
    <dbReference type="NCBI Taxonomy" id="153505"/>
    <lineage>
        <taxon>Eukaryota</taxon>
        <taxon>Fungi</taxon>
        <taxon>Dikarya</taxon>
        <taxon>Basidiomycota</taxon>
        <taxon>Agaricomycotina</taxon>
        <taxon>Agaricomycetes</taxon>
        <taxon>Agaricomycetidae</taxon>
        <taxon>Agaricales</taxon>
        <taxon>Marasmiineae</taxon>
        <taxon>Mycenaceae</taxon>
        <taxon>Mycena</taxon>
    </lineage>
</organism>
<accession>A0AAD6VGE3</accession>
<sequence length="225" mass="24221">MTSNLEIDVLAQQDVGPGQGIDNHGSIACMGRDTTCNTAIYGAPYSLIILVAENSSPAWRWKIPTADIVMEGIVRFVIALAAVLIPGIWEVSTTATAIATGARVTLITFVFFVKIQWLHDGDLVFSVFGILALPVLFIAPYLGNTYPTSLSTPTTVTPSTLDIVIFIAKLGGFILAIPFLSFVSYSVAATYRSNISDLGRSGIIITWFQECTQQQNVNQAAITTQ</sequence>
<feature type="transmembrane region" description="Helical" evidence="1">
    <location>
        <begin position="68"/>
        <end position="89"/>
    </location>
</feature>
<dbReference type="EMBL" id="JARJCW010000024">
    <property type="protein sequence ID" value="KAJ7212234.1"/>
    <property type="molecule type" value="Genomic_DNA"/>
</dbReference>
<dbReference type="Proteomes" id="UP001219525">
    <property type="component" value="Unassembled WGS sequence"/>
</dbReference>
<feature type="transmembrane region" description="Helical" evidence="1">
    <location>
        <begin position="163"/>
        <end position="188"/>
    </location>
</feature>
<comment type="caution">
    <text evidence="2">The sequence shown here is derived from an EMBL/GenBank/DDBJ whole genome shotgun (WGS) entry which is preliminary data.</text>
</comment>
<keyword evidence="1" id="KW-0812">Transmembrane</keyword>